<name>A0ABY9WQL5_9BACT</name>
<dbReference type="RefSeq" id="WP_395821730.1">
    <property type="nucleotide sequence ID" value="NZ_CP043494.1"/>
</dbReference>
<protein>
    <submittedName>
        <fullName evidence="5">Helix-turn-helix transcriptional regulator</fullName>
    </submittedName>
</protein>
<dbReference type="PANTHER" id="PTHR33204:SF18">
    <property type="entry name" value="TRANSCRIPTIONAL REGULATORY PROTEIN"/>
    <property type="match status" value="1"/>
</dbReference>
<keyword evidence="3" id="KW-0804">Transcription</keyword>
<dbReference type="Proteomes" id="UP001611383">
    <property type="component" value="Chromosome"/>
</dbReference>
<sequence length="156" mass="17226">MKRTSLEGAACPVARSLDVIGDWWSLLIIRDAFDGMRRFGEFQKSLGVAKGILATRLRNLVAMGVLELAPASDGSAYQEYVLTEKGCGLFLVVVSLRQWGEAYLYEPGEPHSLLVDNEKGEPVGRLELRSRSGRALGWADTSVKKLPVSPPKRPRR</sequence>
<evidence type="ECO:0000256" key="1">
    <source>
        <dbReference type="ARBA" id="ARBA00023015"/>
    </source>
</evidence>
<evidence type="ECO:0000313" key="5">
    <source>
        <dbReference type="EMBL" id="WNG45918.1"/>
    </source>
</evidence>
<feature type="domain" description="HTH hxlR-type" evidence="4">
    <location>
        <begin position="11"/>
        <end position="108"/>
    </location>
</feature>
<accession>A0ABY9WQL5</accession>
<evidence type="ECO:0000313" key="6">
    <source>
        <dbReference type="Proteomes" id="UP001611383"/>
    </source>
</evidence>
<dbReference type="Pfam" id="PF01638">
    <property type="entry name" value="HxlR"/>
    <property type="match status" value="1"/>
</dbReference>
<organism evidence="5 6">
    <name type="scientific">Archangium minus</name>
    <dbReference type="NCBI Taxonomy" id="83450"/>
    <lineage>
        <taxon>Bacteria</taxon>
        <taxon>Pseudomonadati</taxon>
        <taxon>Myxococcota</taxon>
        <taxon>Myxococcia</taxon>
        <taxon>Myxococcales</taxon>
        <taxon>Cystobacterineae</taxon>
        <taxon>Archangiaceae</taxon>
        <taxon>Archangium</taxon>
    </lineage>
</organism>
<evidence type="ECO:0000259" key="4">
    <source>
        <dbReference type="PROSITE" id="PS51118"/>
    </source>
</evidence>
<keyword evidence="6" id="KW-1185">Reference proteome</keyword>
<dbReference type="Gene3D" id="1.10.10.10">
    <property type="entry name" value="Winged helix-like DNA-binding domain superfamily/Winged helix DNA-binding domain"/>
    <property type="match status" value="1"/>
</dbReference>
<keyword evidence="2" id="KW-0238">DNA-binding</keyword>
<dbReference type="PANTHER" id="PTHR33204">
    <property type="entry name" value="TRANSCRIPTIONAL REGULATOR, MARR FAMILY"/>
    <property type="match status" value="1"/>
</dbReference>
<dbReference type="PROSITE" id="PS51118">
    <property type="entry name" value="HTH_HXLR"/>
    <property type="match status" value="1"/>
</dbReference>
<reference evidence="5 6" key="1">
    <citation type="submission" date="2019-08" db="EMBL/GenBank/DDBJ databases">
        <title>Archangium and Cystobacter genomes.</title>
        <authorList>
            <person name="Chen I.-C.K."/>
            <person name="Wielgoss S."/>
        </authorList>
    </citation>
    <scope>NUCLEOTIDE SEQUENCE [LARGE SCALE GENOMIC DNA]</scope>
    <source>
        <strain evidence="5 6">Cbm 6</strain>
    </source>
</reference>
<dbReference type="SUPFAM" id="SSF46785">
    <property type="entry name" value="Winged helix' DNA-binding domain"/>
    <property type="match status" value="1"/>
</dbReference>
<dbReference type="InterPro" id="IPR036388">
    <property type="entry name" value="WH-like_DNA-bd_sf"/>
</dbReference>
<dbReference type="InterPro" id="IPR036390">
    <property type="entry name" value="WH_DNA-bd_sf"/>
</dbReference>
<gene>
    <name evidence="5" type="ORF">F0U60_18720</name>
</gene>
<dbReference type="EMBL" id="CP043494">
    <property type="protein sequence ID" value="WNG45918.1"/>
    <property type="molecule type" value="Genomic_DNA"/>
</dbReference>
<evidence type="ECO:0000256" key="3">
    <source>
        <dbReference type="ARBA" id="ARBA00023163"/>
    </source>
</evidence>
<keyword evidence="1" id="KW-0805">Transcription regulation</keyword>
<dbReference type="InterPro" id="IPR002577">
    <property type="entry name" value="HTH_HxlR"/>
</dbReference>
<proteinExistence type="predicted"/>
<evidence type="ECO:0000256" key="2">
    <source>
        <dbReference type="ARBA" id="ARBA00023125"/>
    </source>
</evidence>